<dbReference type="EMBL" id="CP053708">
    <property type="protein sequence ID" value="QKE90531.1"/>
    <property type="molecule type" value="Genomic_DNA"/>
</dbReference>
<dbReference type="NCBIfam" id="TIGR01994">
    <property type="entry name" value="SUF_scaf_2"/>
    <property type="match status" value="1"/>
</dbReference>
<keyword evidence="3" id="KW-1185">Reference proteome</keyword>
<organism evidence="2 3">
    <name type="scientific">Lichenicola cladoniae</name>
    <dbReference type="NCBI Taxonomy" id="1484109"/>
    <lineage>
        <taxon>Bacteria</taxon>
        <taxon>Pseudomonadati</taxon>
        <taxon>Pseudomonadota</taxon>
        <taxon>Alphaproteobacteria</taxon>
        <taxon>Acetobacterales</taxon>
        <taxon>Acetobacteraceae</taxon>
        <taxon>Lichenicola</taxon>
    </lineage>
</organism>
<dbReference type="GO" id="GO:0016226">
    <property type="term" value="P:iron-sulfur cluster assembly"/>
    <property type="evidence" value="ECO:0007669"/>
    <property type="project" value="InterPro"/>
</dbReference>
<evidence type="ECO:0000313" key="3">
    <source>
        <dbReference type="Proteomes" id="UP000500767"/>
    </source>
</evidence>
<protein>
    <submittedName>
        <fullName evidence="2">SUF system NifU family Fe-S cluster assembly protein</fullName>
    </submittedName>
</protein>
<evidence type="ECO:0000313" key="2">
    <source>
        <dbReference type="EMBL" id="QKE90531.1"/>
    </source>
</evidence>
<reference evidence="2 3" key="1">
    <citation type="journal article" date="2014" name="World J. Microbiol. Biotechnol.">
        <title>Biodiversity and physiological characteristics of Antarctic and Arctic lichens-associated bacteria.</title>
        <authorList>
            <person name="Lee Y.M."/>
            <person name="Kim E.H."/>
            <person name="Lee H.K."/>
            <person name="Hong S.G."/>
        </authorList>
    </citation>
    <scope>NUCLEOTIDE SEQUENCE [LARGE SCALE GENOMIC DNA]</scope>
    <source>
        <strain evidence="2 3">PAMC 26569</strain>
    </source>
</reference>
<sequence length="156" mass="16787">MSEAATSFRTAASLYQELVVERARRPLHAGDLDPADGAGDGSNPLCGDKVRVSVRLDAHRQVAEIAHRTRGCAICAASADLMADSVVGLDELRVEALYGRLDHLMQQGADAVGADGREQLGLLLAFSDLHDYRSRRKCATLPWSALRAAFKSAEEP</sequence>
<dbReference type="Pfam" id="PF01592">
    <property type="entry name" value="NifU_N"/>
    <property type="match status" value="1"/>
</dbReference>
<proteinExistence type="predicted"/>
<dbReference type="PANTHER" id="PTHR10093">
    <property type="entry name" value="IRON-SULFUR CLUSTER ASSEMBLY ENZYME NIFU HOMOLOG"/>
    <property type="match status" value="1"/>
</dbReference>
<accession>A0A6M8HQM2</accession>
<dbReference type="CDD" id="cd06664">
    <property type="entry name" value="IscU_like"/>
    <property type="match status" value="1"/>
</dbReference>
<name>A0A6M8HQM2_9PROT</name>
<dbReference type="SUPFAM" id="SSF82649">
    <property type="entry name" value="SufE/NifU"/>
    <property type="match status" value="1"/>
</dbReference>
<evidence type="ECO:0000259" key="1">
    <source>
        <dbReference type="Pfam" id="PF01592"/>
    </source>
</evidence>
<dbReference type="GO" id="GO:0005506">
    <property type="term" value="F:iron ion binding"/>
    <property type="evidence" value="ECO:0007669"/>
    <property type="project" value="InterPro"/>
</dbReference>
<dbReference type="InterPro" id="IPR002871">
    <property type="entry name" value="NIF_FeS_clus_asmbl_NifU_N"/>
</dbReference>
<dbReference type="Proteomes" id="UP000500767">
    <property type="component" value="Chromosome"/>
</dbReference>
<dbReference type="RefSeq" id="WP_171835479.1">
    <property type="nucleotide sequence ID" value="NZ_CP053708.1"/>
</dbReference>
<dbReference type="GO" id="GO:0051536">
    <property type="term" value="F:iron-sulfur cluster binding"/>
    <property type="evidence" value="ECO:0007669"/>
    <property type="project" value="InterPro"/>
</dbReference>
<dbReference type="AlphaFoldDB" id="A0A6M8HQM2"/>
<dbReference type="KEGG" id="lck:HN018_11260"/>
<feature type="domain" description="NIF system FeS cluster assembly NifU N-terminal" evidence="1">
    <location>
        <begin position="15"/>
        <end position="90"/>
    </location>
</feature>
<dbReference type="Gene3D" id="3.90.1010.10">
    <property type="match status" value="1"/>
</dbReference>
<gene>
    <name evidence="2" type="ORF">HN018_11260</name>
</gene>